<evidence type="ECO:0000313" key="2">
    <source>
        <dbReference type="Proteomes" id="UP001381693"/>
    </source>
</evidence>
<dbReference type="Proteomes" id="UP001381693">
    <property type="component" value="Unassembled WGS sequence"/>
</dbReference>
<reference evidence="1 2" key="1">
    <citation type="submission" date="2023-11" db="EMBL/GenBank/DDBJ databases">
        <title>Halocaridina rubra genome assembly.</title>
        <authorList>
            <person name="Smith C."/>
        </authorList>
    </citation>
    <scope>NUCLEOTIDE SEQUENCE [LARGE SCALE GENOMIC DNA]</scope>
    <source>
        <strain evidence="1">EP-1</strain>
        <tissue evidence="1">Whole</tissue>
    </source>
</reference>
<dbReference type="EMBL" id="JAXCGZ010004386">
    <property type="protein sequence ID" value="KAK7081853.1"/>
    <property type="molecule type" value="Genomic_DNA"/>
</dbReference>
<feature type="non-terminal residue" evidence="1">
    <location>
        <position position="57"/>
    </location>
</feature>
<organism evidence="1 2">
    <name type="scientific">Halocaridina rubra</name>
    <name type="common">Hawaiian red shrimp</name>
    <dbReference type="NCBI Taxonomy" id="373956"/>
    <lineage>
        <taxon>Eukaryota</taxon>
        <taxon>Metazoa</taxon>
        <taxon>Ecdysozoa</taxon>
        <taxon>Arthropoda</taxon>
        <taxon>Crustacea</taxon>
        <taxon>Multicrustacea</taxon>
        <taxon>Malacostraca</taxon>
        <taxon>Eumalacostraca</taxon>
        <taxon>Eucarida</taxon>
        <taxon>Decapoda</taxon>
        <taxon>Pleocyemata</taxon>
        <taxon>Caridea</taxon>
        <taxon>Atyoidea</taxon>
        <taxon>Atyidae</taxon>
        <taxon>Halocaridina</taxon>
    </lineage>
</organism>
<gene>
    <name evidence="1" type="ORF">SK128_022283</name>
</gene>
<keyword evidence="2" id="KW-1185">Reference proteome</keyword>
<name>A0AAN8XKL9_HALRR</name>
<comment type="caution">
    <text evidence="1">The sequence shown here is derived from an EMBL/GenBank/DDBJ whole genome shotgun (WGS) entry which is preliminary data.</text>
</comment>
<sequence length="57" mass="6228">FSKVVTTEIFPMILPCDSLIQFVPVLHPKLLPLTPQTFAIGSELSAPETTSFVVILT</sequence>
<protein>
    <submittedName>
        <fullName evidence="1">Uncharacterized protein</fullName>
    </submittedName>
</protein>
<feature type="non-terminal residue" evidence="1">
    <location>
        <position position="1"/>
    </location>
</feature>
<evidence type="ECO:0000313" key="1">
    <source>
        <dbReference type="EMBL" id="KAK7081853.1"/>
    </source>
</evidence>
<proteinExistence type="predicted"/>
<dbReference type="AlphaFoldDB" id="A0AAN8XKL9"/>
<accession>A0AAN8XKL9</accession>